<name>A0A4Y9SFS5_9BURK</name>
<keyword evidence="2" id="KW-0223">Dioxygenase</keyword>
<dbReference type="EMBL" id="SPVF01000141">
    <property type="protein sequence ID" value="TFW19817.1"/>
    <property type="molecule type" value="Genomic_DNA"/>
</dbReference>
<dbReference type="InterPro" id="IPR053863">
    <property type="entry name" value="Glyoxy/Ble-like_N"/>
</dbReference>
<dbReference type="PANTHER" id="PTHR36503">
    <property type="entry name" value="BLR2520 PROTEIN"/>
    <property type="match status" value="1"/>
</dbReference>
<dbReference type="Pfam" id="PF22677">
    <property type="entry name" value="Ble-like_N"/>
    <property type="match status" value="1"/>
</dbReference>
<dbReference type="OrthoDB" id="4265398at2"/>
<protein>
    <submittedName>
        <fullName evidence="2">Glyoxalase/bleomycin resistance/extradiol dioxygenase family protein</fullName>
    </submittedName>
</protein>
<dbReference type="InterPro" id="IPR029068">
    <property type="entry name" value="Glyas_Bleomycin-R_OHBP_Dase"/>
</dbReference>
<keyword evidence="2" id="KW-0560">Oxidoreductase</keyword>
<dbReference type="GO" id="GO:0051213">
    <property type="term" value="F:dioxygenase activity"/>
    <property type="evidence" value="ECO:0007669"/>
    <property type="project" value="UniProtKB-KW"/>
</dbReference>
<reference evidence="2 3" key="1">
    <citation type="submission" date="2019-03" db="EMBL/GenBank/DDBJ databases">
        <title>Draft Genome Sequence of Massilia arenosa sp. nov., a Novel Massilia Species Isolated from a Sandy-loam Maize Soil.</title>
        <authorList>
            <person name="Raths R."/>
            <person name="Peta V."/>
            <person name="Bucking H."/>
        </authorList>
    </citation>
    <scope>NUCLEOTIDE SEQUENCE [LARGE SCALE GENOMIC DNA]</scope>
    <source>
        <strain evidence="2 3">MC02</strain>
    </source>
</reference>
<dbReference type="Gene3D" id="3.10.180.10">
    <property type="entry name" value="2,3-Dihydroxybiphenyl 1,2-Dioxygenase, domain 1"/>
    <property type="match status" value="1"/>
</dbReference>
<dbReference type="AlphaFoldDB" id="A0A4Y9SFS5"/>
<comment type="caution">
    <text evidence="2">The sequence shown here is derived from an EMBL/GenBank/DDBJ whole genome shotgun (WGS) entry which is preliminary data.</text>
</comment>
<dbReference type="PANTHER" id="PTHR36503:SF2">
    <property type="entry name" value="BLR2408 PROTEIN"/>
    <property type="match status" value="1"/>
</dbReference>
<organism evidence="2 3">
    <name type="scientific">Zemynaea arenosa</name>
    <dbReference type="NCBI Taxonomy" id="2561931"/>
    <lineage>
        <taxon>Bacteria</taxon>
        <taxon>Pseudomonadati</taxon>
        <taxon>Pseudomonadota</taxon>
        <taxon>Betaproteobacteria</taxon>
        <taxon>Burkholderiales</taxon>
        <taxon>Oxalobacteraceae</taxon>
        <taxon>Telluria group</taxon>
        <taxon>Zemynaea</taxon>
    </lineage>
</organism>
<proteinExistence type="predicted"/>
<keyword evidence="3" id="KW-1185">Reference proteome</keyword>
<evidence type="ECO:0000313" key="3">
    <source>
        <dbReference type="Proteomes" id="UP000298438"/>
    </source>
</evidence>
<evidence type="ECO:0000313" key="2">
    <source>
        <dbReference type="EMBL" id="TFW19817.1"/>
    </source>
</evidence>
<gene>
    <name evidence="2" type="ORF">E4L96_11140</name>
</gene>
<dbReference type="Proteomes" id="UP000298438">
    <property type="component" value="Unassembled WGS sequence"/>
</dbReference>
<accession>A0A4Y9SFS5</accession>
<feature type="domain" description="Glyoxalase/Bleomycin resistance-like N-terminal" evidence="1">
    <location>
        <begin position="5"/>
        <end position="40"/>
    </location>
</feature>
<dbReference type="SUPFAM" id="SSF54593">
    <property type="entry name" value="Glyoxalase/Bleomycin resistance protein/Dihydroxybiphenyl dioxygenase"/>
    <property type="match status" value="1"/>
</dbReference>
<sequence length="133" mass="14726">MNKQIFVNLAVKDLEKSKAFYSALGYSFNPQFTNEQGACMIVAEDSIFVMLLAREFMQTFTDKALGDPREVTTTLITLSCDSEEKVNSLVAKAVAHGGKMPRPPEDYGFMYTHGFEDIDGHGWGLGYMRGAPA</sequence>
<dbReference type="RefSeq" id="WP_135207293.1">
    <property type="nucleotide sequence ID" value="NZ_SPVF01000141.1"/>
</dbReference>
<evidence type="ECO:0000259" key="1">
    <source>
        <dbReference type="Pfam" id="PF22677"/>
    </source>
</evidence>